<evidence type="ECO:0000313" key="8">
    <source>
        <dbReference type="Proteomes" id="UP000677228"/>
    </source>
</evidence>
<comment type="cofactor">
    <cofactor evidence="4">
        <name>Mg(2+)</name>
        <dbReference type="ChEBI" id="CHEBI:18420"/>
    </cofactor>
    <text evidence="4">Binds 1 Mg(2+) ion per subunit.</text>
</comment>
<reference evidence="6" key="1">
    <citation type="submission" date="2021-02" db="EMBL/GenBank/DDBJ databases">
        <authorList>
            <person name="Nowell W R."/>
        </authorList>
    </citation>
    <scope>NUCLEOTIDE SEQUENCE</scope>
</reference>
<dbReference type="GO" id="GO:0035494">
    <property type="term" value="P:SNARE complex disassembly"/>
    <property type="evidence" value="ECO:0007669"/>
    <property type="project" value="InterPro"/>
</dbReference>
<keyword evidence="4" id="KW-0963">Cytoplasm</keyword>
<dbReference type="FunFam" id="3.40.50.300:FF:000154">
    <property type="entry name" value="Vesicle-fusing ATPase 1"/>
    <property type="match status" value="1"/>
</dbReference>
<dbReference type="PANTHER" id="PTHR23078:SF3">
    <property type="entry name" value="VESICLE-FUSING ATPASE"/>
    <property type="match status" value="1"/>
</dbReference>
<proteinExistence type="inferred from homology"/>
<dbReference type="PANTHER" id="PTHR23078">
    <property type="entry name" value="VESICULAR-FUSION PROTEIN NSF"/>
    <property type="match status" value="1"/>
</dbReference>
<evidence type="ECO:0000256" key="2">
    <source>
        <dbReference type="ARBA" id="ARBA00022741"/>
    </source>
</evidence>
<dbReference type="Gene3D" id="3.40.50.300">
    <property type="entry name" value="P-loop containing nucleotide triphosphate hydrolases"/>
    <property type="match status" value="1"/>
</dbReference>
<dbReference type="InterPro" id="IPR039812">
    <property type="entry name" value="Vesicle-fus_ATPase"/>
</dbReference>
<keyword evidence="3 4" id="KW-0067">ATP-binding</keyword>
<dbReference type="InterPro" id="IPR003959">
    <property type="entry name" value="ATPase_AAA_core"/>
</dbReference>
<dbReference type="EC" id="3.6.4.6" evidence="4"/>
<dbReference type="SMART" id="SM00382">
    <property type="entry name" value="AAA"/>
    <property type="match status" value="1"/>
</dbReference>
<dbReference type="Pfam" id="PF00004">
    <property type="entry name" value="AAA"/>
    <property type="match status" value="1"/>
</dbReference>
<dbReference type="GO" id="GO:0005524">
    <property type="term" value="F:ATP binding"/>
    <property type="evidence" value="ECO:0007669"/>
    <property type="project" value="UniProtKB-UniRule"/>
</dbReference>
<evidence type="ECO:0000256" key="4">
    <source>
        <dbReference type="RuleBase" id="RU367045"/>
    </source>
</evidence>
<dbReference type="SUPFAM" id="SSF52540">
    <property type="entry name" value="P-loop containing nucleoside triphosphate hydrolases"/>
    <property type="match status" value="1"/>
</dbReference>
<comment type="function">
    <text evidence="4">Required for vesicle-mediated transport. Catalyzes the fusion of transport vesicles within the Golgi cisternae. Is also required for transport from the endoplasmic reticulum to the Golgi stack. Seems to function as a fusion protein required for the delivery of cargo proteins to all compartments of the Golgi stack independent of vesicle origin.</text>
</comment>
<keyword evidence="4" id="KW-0653">Protein transport</keyword>
<name>A0A8S2DV29_9BILA</name>
<comment type="subcellular location">
    <subcellularLocation>
        <location evidence="4">Cytoplasm</location>
    </subcellularLocation>
</comment>
<keyword evidence="4" id="KW-0460">Magnesium</keyword>
<dbReference type="InterPro" id="IPR003593">
    <property type="entry name" value="AAA+_ATPase"/>
</dbReference>
<dbReference type="Proteomes" id="UP000682733">
    <property type="component" value="Unassembled WGS sequence"/>
</dbReference>
<keyword evidence="4" id="KW-0931">ER-Golgi transport</keyword>
<dbReference type="Proteomes" id="UP000677228">
    <property type="component" value="Unassembled WGS sequence"/>
</dbReference>
<evidence type="ECO:0000256" key="1">
    <source>
        <dbReference type="ARBA" id="ARBA00006914"/>
    </source>
</evidence>
<dbReference type="GO" id="GO:0043001">
    <property type="term" value="P:Golgi to plasma membrane protein transport"/>
    <property type="evidence" value="ECO:0007669"/>
    <property type="project" value="TreeGrafter"/>
</dbReference>
<comment type="similarity">
    <text evidence="1 4">Belongs to the AAA ATPase family.</text>
</comment>
<dbReference type="EMBL" id="CAJNOK010005500">
    <property type="protein sequence ID" value="CAF0974568.1"/>
    <property type="molecule type" value="Genomic_DNA"/>
</dbReference>
<evidence type="ECO:0000313" key="6">
    <source>
        <dbReference type="EMBL" id="CAF0974568.1"/>
    </source>
</evidence>
<organism evidence="6 8">
    <name type="scientific">Didymodactylos carnosus</name>
    <dbReference type="NCBI Taxonomy" id="1234261"/>
    <lineage>
        <taxon>Eukaryota</taxon>
        <taxon>Metazoa</taxon>
        <taxon>Spiralia</taxon>
        <taxon>Gnathifera</taxon>
        <taxon>Rotifera</taxon>
        <taxon>Eurotatoria</taxon>
        <taxon>Bdelloidea</taxon>
        <taxon>Philodinida</taxon>
        <taxon>Philodinidae</taxon>
        <taxon>Didymodactylos</taxon>
    </lineage>
</organism>
<comment type="catalytic activity">
    <reaction evidence="4">
        <text>ATP + H2O = ADP + phosphate + H(+)</text>
        <dbReference type="Rhea" id="RHEA:13065"/>
        <dbReference type="ChEBI" id="CHEBI:15377"/>
        <dbReference type="ChEBI" id="CHEBI:15378"/>
        <dbReference type="ChEBI" id="CHEBI:30616"/>
        <dbReference type="ChEBI" id="CHEBI:43474"/>
        <dbReference type="ChEBI" id="CHEBI:456216"/>
        <dbReference type="EC" id="3.6.4.6"/>
    </reaction>
</comment>
<keyword evidence="2 4" id="KW-0547">Nucleotide-binding</keyword>
<dbReference type="AlphaFoldDB" id="A0A8S2DV29"/>
<evidence type="ECO:0000259" key="5">
    <source>
        <dbReference type="SMART" id="SM00382"/>
    </source>
</evidence>
<dbReference type="GO" id="GO:0006891">
    <property type="term" value="P:intra-Golgi vesicle-mediated transport"/>
    <property type="evidence" value="ECO:0007669"/>
    <property type="project" value="TreeGrafter"/>
</dbReference>
<dbReference type="Gene3D" id="1.10.8.60">
    <property type="match status" value="1"/>
</dbReference>
<keyword evidence="4" id="KW-0813">Transport</keyword>
<dbReference type="GO" id="GO:0046872">
    <property type="term" value="F:metal ion binding"/>
    <property type="evidence" value="ECO:0007669"/>
    <property type="project" value="UniProtKB-UniRule"/>
</dbReference>
<sequence>MTKFTVIDSPVSYGTDDYAVFNPEDVDPTRFPYQSKKKVGLNSQQRKRTKLKLFHQYDVKSHIKRNSFFSIINKKYNFSRVIGGCEEVLEQIFGDVLLSRLYPSTFINQTGIKHCRGILLHGPPGSGKTLLARTICQALNVKPKVVNGPEIFSKMLGESEEKIRELFADAEFDTQEVGVTGALYIIIFDEIDALCKKRSSTNSSTRDAVQDNITSQLLTKLDGFAQLNNVLVIGTTNLPETMDTAHTRPGRLETLIKVELPTENDRLKIFDIYTKSMLQNHLLDNDIDIEQILFGTHGLTGAHIEKLVRLDVNNALRRDVIEHGTLDIAEDSTEQLPNS</sequence>
<comment type="caution">
    <text evidence="6">The sequence shown here is derived from an EMBL/GenBank/DDBJ whole genome shotgun (WGS) entry which is preliminary data.</text>
</comment>
<dbReference type="EMBL" id="CAJOBA010005506">
    <property type="protein sequence ID" value="CAF3745724.1"/>
    <property type="molecule type" value="Genomic_DNA"/>
</dbReference>
<gene>
    <name evidence="6" type="ORF">OVA965_LOCUS13277</name>
    <name evidence="7" type="ORF">TMI583_LOCUS13280</name>
</gene>
<dbReference type="InterPro" id="IPR027417">
    <property type="entry name" value="P-loop_NTPase"/>
</dbReference>
<evidence type="ECO:0000313" key="7">
    <source>
        <dbReference type="EMBL" id="CAF3745724.1"/>
    </source>
</evidence>
<evidence type="ECO:0000256" key="3">
    <source>
        <dbReference type="ARBA" id="ARBA00022840"/>
    </source>
</evidence>
<dbReference type="GO" id="GO:0016887">
    <property type="term" value="F:ATP hydrolysis activity"/>
    <property type="evidence" value="ECO:0007669"/>
    <property type="project" value="InterPro"/>
</dbReference>
<protein>
    <recommendedName>
        <fullName evidence="4">Vesicle-fusing ATPase</fullName>
        <ecNumber evidence="4">3.6.4.6</ecNumber>
    </recommendedName>
</protein>
<keyword evidence="4" id="KW-0378">Hydrolase</keyword>
<keyword evidence="4" id="KW-0479">Metal-binding</keyword>
<dbReference type="GO" id="GO:0005795">
    <property type="term" value="C:Golgi stack"/>
    <property type="evidence" value="ECO:0007669"/>
    <property type="project" value="TreeGrafter"/>
</dbReference>
<accession>A0A8S2DV29</accession>
<feature type="domain" description="AAA+ ATPase" evidence="5">
    <location>
        <begin position="114"/>
        <end position="262"/>
    </location>
</feature>